<dbReference type="PROSITE" id="PS51782">
    <property type="entry name" value="LYSM"/>
    <property type="match status" value="1"/>
</dbReference>
<evidence type="ECO:0000256" key="1">
    <source>
        <dbReference type="ARBA" id="ARBA00022669"/>
    </source>
</evidence>
<dbReference type="OrthoDB" id="5985073at2759"/>
<evidence type="ECO:0000313" key="5">
    <source>
        <dbReference type="Proteomes" id="UP000054771"/>
    </source>
</evidence>
<dbReference type="PANTHER" id="PTHR34997">
    <property type="entry name" value="AM15"/>
    <property type="match status" value="1"/>
</dbReference>
<dbReference type="Gene3D" id="3.10.350.10">
    <property type="entry name" value="LysM domain"/>
    <property type="match status" value="2"/>
</dbReference>
<name>A0A0U5G2Q6_ASPCI</name>
<dbReference type="InterPro" id="IPR052210">
    <property type="entry name" value="LysM1-like"/>
</dbReference>
<dbReference type="OMA" id="FRSWNTM"/>
<dbReference type="SUPFAM" id="SSF54106">
    <property type="entry name" value="LysM domain"/>
    <property type="match status" value="1"/>
</dbReference>
<feature type="domain" description="LysM" evidence="3">
    <location>
        <begin position="10"/>
        <end position="56"/>
    </location>
</feature>
<reference evidence="5" key="1">
    <citation type="journal article" date="2016" name="Genome Announc.">
        <title>Draft genome sequences of fungus Aspergillus calidoustus.</title>
        <authorList>
            <person name="Horn F."/>
            <person name="Linde J."/>
            <person name="Mattern D.J."/>
            <person name="Walther G."/>
            <person name="Guthke R."/>
            <person name="Scherlach K."/>
            <person name="Martin K."/>
            <person name="Brakhage A.A."/>
            <person name="Petzke L."/>
            <person name="Valiante V."/>
        </authorList>
    </citation>
    <scope>NUCLEOTIDE SEQUENCE [LARGE SCALE GENOMIC DNA]</scope>
    <source>
        <strain evidence="5">SF006504</strain>
    </source>
</reference>
<dbReference type="Proteomes" id="UP000054771">
    <property type="component" value="Unassembled WGS sequence"/>
</dbReference>
<dbReference type="GO" id="GO:0008061">
    <property type="term" value="F:chitin binding"/>
    <property type="evidence" value="ECO:0007669"/>
    <property type="project" value="UniProtKB-KW"/>
</dbReference>
<dbReference type="EMBL" id="CDMC01000005">
    <property type="protein sequence ID" value="CEL06011.1"/>
    <property type="molecule type" value="Genomic_DNA"/>
</dbReference>
<evidence type="ECO:0000256" key="2">
    <source>
        <dbReference type="ARBA" id="ARBA00023026"/>
    </source>
</evidence>
<proteinExistence type="predicted"/>
<evidence type="ECO:0000313" key="4">
    <source>
        <dbReference type="EMBL" id="CEL06011.1"/>
    </source>
</evidence>
<dbReference type="PANTHER" id="PTHR34997:SF18">
    <property type="entry name" value="LYSM DOMAIN-CONTAINING PROTEIN"/>
    <property type="match status" value="1"/>
</dbReference>
<dbReference type="Pfam" id="PF01476">
    <property type="entry name" value="LysM"/>
    <property type="match status" value="2"/>
</dbReference>
<keyword evidence="5" id="KW-1185">Reference proteome</keyword>
<organism evidence="4 5">
    <name type="scientific">Aspergillus calidoustus</name>
    <dbReference type="NCBI Taxonomy" id="454130"/>
    <lineage>
        <taxon>Eukaryota</taxon>
        <taxon>Fungi</taxon>
        <taxon>Dikarya</taxon>
        <taxon>Ascomycota</taxon>
        <taxon>Pezizomycotina</taxon>
        <taxon>Eurotiomycetes</taxon>
        <taxon>Eurotiomycetidae</taxon>
        <taxon>Eurotiales</taxon>
        <taxon>Aspergillaceae</taxon>
        <taxon>Aspergillus</taxon>
        <taxon>Aspergillus subgen. Nidulantes</taxon>
    </lineage>
</organism>
<accession>A0A0U5G2Q6</accession>
<protein>
    <recommendedName>
        <fullName evidence="3">LysM domain-containing protein</fullName>
    </recommendedName>
</protein>
<dbReference type="CDD" id="cd00118">
    <property type="entry name" value="LysM"/>
    <property type="match status" value="2"/>
</dbReference>
<dbReference type="STRING" id="454130.A0A0U5G2Q6"/>
<sequence length="121" mass="13177">MPGIAENCDAFYLISSGDQCDSIASRHSITVDQLNSWNSEINDNCSNLWLGYYICVHVPGATTTQPPNPGPTEDPSTPTLQMPGIVENCQSFHLIESGDSCWSIYTEAGITLAQFRVEYAG</sequence>
<gene>
    <name evidence="4" type="ORF">ASPCAL07123</name>
</gene>
<keyword evidence="1" id="KW-0147">Chitin-binding</keyword>
<dbReference type="InterPro" id="IPR036779">
    <property type="entry name" value="LysM_dom_sf"/>
</dbReference>
<keyword evidence="2" id="KW-0843">Virulence</keyword>
<dbReference type="AlphaFoldDB" id="A0A0U5G2Q6"/>
<evidence type="ECO:0000259" key="3">
    <source>
        <dbReference type="PROSITE" id="PS51782"/>
    </source>
</evidence>
<dbReference type="InterPro" id="IPR018392">
    <property type="entry name" value="LysM"/>
</dbReference>